<evidence type="ECO:0000313" key="2">
    <source>
        <dbReference type="Proteomes" id="UP000327493"/>
    </source>
</evidence>
<evidence type="ECO:0000313" key="1">
    <source>
        <dbReference type="EMBL" id="KAA8586059.1"/>
    </source>
</evidence>
<reference evidence="1 2" key="1">
    <citation type="submission" date="2019-08" db="EMBL/GenBank/DDBJ databases">
        <title>A chromosome-level genome assembly, high-density linkage maps, and genome scans reveal the genomic architecture of hybrid incompatibilities underlying speciation via character displacement in darters (Percidae: Etheostominae).</title>
        <authorList>
            <person name="Moran R.L."/>
            <person name="Catchen J.M."/>
            <person name="Fuller R.C."/>
        </authorList>
    </citation>
    <scope>NUCLEOTIDE SEQUENCE [LARGE SCALE GENOMIC DNA]</scope>
    <source>
        <strain evidence="1">EspeVRDwgs_2016</strain>
        <tissue evidence="1">Muscle</tissue>
    </source>
</reference>
<name>A0A5J5CY30_9PERO</name>
<dbReference type="AlphaFoldDB" id="A0A5J5CY30"/>
<proteinExistence type="predicted"/>
<dbReference type="Proteomes" id="UP000327493">
    <property type="component" value="Chromosome 14"/>
</dbReference>
<dbReference type="EMBL" id="VOFY01000014">
    <property type="protein sequence ID" value="KAA8586059.1"/>
    <property type="molecule type" value="Genomic_DNA"/>
</dbReference>
<sequence>MPSSFAPRRYTSQSCAPTSQSILLHRRVFTVH</sequence>
<accession>A0A5J5CY30</accession>
<organism evidence="1 2">
    <name type="scientific">Etheostoma spectabile</name>
    <name type="common">orangethroat darter</name>
    <dbReference type="NCBI Taxonomy" id="54343"/>
    <lineage>
        <taxon>Eukaryota</taxon>
        <taxon>Metazoa</taxon>
        <taxon>Chordata</taxon>
        <taxon>Craniata</taxon>
        <taxon>Vertebrata</taxon>
        <taxon>Euteleostomi</taxon>
        <taxon>Actinopterygii</taxon>
        <taxon>Neopterygii</taxon>
        <taxon>Teleostei</taxon>
        <taxon>Neoteleostei</taxon>
        <taxon>Acanthomorphata</taxon>
        <taxon>Eupercaria</taxon>
        <taxon>Perciformes</taxon>
        <taxon>Percoidei</taxon>
        <taxon>Percidae</taxon>
        <taxon>Etheostomatinae</taxon>
        <taxon>Etheostoma</taxon>
    </lineage>
</organism>
<gene>
    <name evidence="1" type="ORF">FQN60_007628</name>
</gene>
<protein>
    <submittedName>
        <fullName evidence="1">Uncharacterized protein</fullName>
    </submittedName>
</protein>
<comment type="caution">
    <text evidence="1">The sequence shown here is derived from an EMBL/GenBank/DDBJ whole genome shotgun (WGS) entry which is preliminary data.</text>
</comment>
<keyword evidence="2" id="KW-1185">Reference proteome</keyword>